<dbReference type="CDD" id="cd06170">
    <property type="entry name" value="LuxR_C_like"/>
    <property type="match status" value="1"/>
</dbReference>
<dbReference type="OrthoDB" id="9815744at2"/>
<dbReference type="GO" id="GO:0003677">
    <property type="term" value="F:DNA binding"/>
    <property type="evidence" value="ECO:0007669"/>
    <property type="project" value="UniProtKB-KW"/>
</dbReference>
<evidence type="ECO:0000256" key="1">
    <source>
        <dbReference type="ARBA" id="ARBA00023015"/>
    </source>
</evidence>
<dbReference type="GO" id="GO:0006355">
    <property type="term" value="P:regulation of DNA-templated transcription"/>
    <property type="evidence" value="ECO:0007669"/>
    <property type="project" value="InterPro"/>
</dbReference>
<comment type="caution">
    <text evidence="5">The sequence shown here is derived from an EMBL/GenBank/DDBJ whole genome shotgun (WGS) entry which is preliminary data.</text>
</comment>
<dbReference type="PANTHER" id="PTHR44688">
    <property type="entry name" value="DNA-BINDING TRANSCRIPTIONAL ACTIVATOR DEVR_DOSR"/>
    <property type="match status" value="1"/>
</dbReference>
<dbReference type="SMART" id="SM00421">
    <property type="entry name" value="HTH_LUXR"/>
    <property type="match status" value="1"/>
</dbReference>
<name>A0A318JQQ9_9NOCA</name>
<dbReference type="PRINTS" id="PR00038">
    <property type="entry name" value="HTHLUXR"/>
</dbReference>
<evidence type="ECO:0000256" key="2">
    <source>
        <dbReference type="ARBA" id="ARBA00023125"/>
    </source>
</evidence>
<gene>
    <name evidence="5" type="ORF">DFR70_12091</name>
</gene>
<dbReference type="PROSITE" id="PS50043">
    <property type="entry name" value="HTH_LUXR_2"/>
    <property type="match status" value="1"/>
</dbReference>
<keyword evidence="1" id="KW-0805">Transcription regulation</keyword>
<keyword evidence="3" id="KW-0804">Transcription</keyword>
<evidence type="ECO:0000313" key="5">
    <source>
        <dbReference type="EMBL" id="PXX56350.1"/>
    </source>
</evidence>
<evidence type="ECO:0000313" key="6">
    <source>
        <dbReference type="Proteomes" id="UP000247569"/>
    </source>
</evidence>
<dbReference type="EMBL" id="QJKF01000020">
    <property type="protein sequence ID" value="PXX56350.1"/>
    <property type="molecule type" value="Genomic_DNA"/>
</dbReference>
<dbReference type="InterPro" id="IPR016032">
    <property type="entry name" value="Sig_transdc_resp-reg_C-effctor"/>
</dbReference>
<proteinExistence type="predicted"/>
<dbReference type="Gene3D" id="1.10.10.10">
    <property type="entry name" value="Winged helix-like DNA-binding domain superfamily/Winged helix DNA-binding domain"/>
    <property type="match status" value="1"/>
</dbReference>
<dbReference type="Proteomes" id="UP000247569">
    <property type="component" value="Unassembled WGS sequence"/>
</dbReference>
<feature type="domain" description="HTH luxR-type" evidence="4">
    <location>
        <begin position="299"/>
        <end position="364"/>
    </location>
</feature>
<dbReference type="InterPro" id="IPR000792">
    <property type="entry name" value="Tscrpt_reg_LuxR_C"/>
</dbReference>
<organism evidence="5 6">
    <name type="scientific">Nocardia tenerifensis</name>
    <dbReference type="NCBI Taxonomy" id="228006"/>
    <lineage>
        <taxon>Bacteria</taxon>
        <taxon>Bacillati</taxon>
        <taxon>Actinomycetota</taxon>
        <taxon>Actinomycetes</taxon>
        <taxon>Mycobacteriales</taxon>
        <taxon>Nocardiaceae</taxon>
        <taxon>Nocardia</taxon>
    </lineage>
</organism>
<protein>
    <submittedName>
        <fullName evidence="5">LuxR family transcriptional regulator</fullName>
    </submittedName>
</protein>
<sequence>MSPIPGDPPGEAGRDTENMQGRSLDVLAAGVAAACRISSGALALQCAVAATLRRAVPFDAWCALTIDPASVLPTGGFHRDGLPREYLPQLLDIEVRGGDALALPTLARGPRRAVTLWEATGGRPETSLRYREVLAPSGMTREMRVLFGDNATIWGALVLFRAADAPDFSTAETRLVEGSTGAVADAIRREMTLTEIAVGDDAEGPGLILLDPDLDRISTSAAAAHWLAQIDDDVDPRRELPYRVLNLAHQARSRPGRARGRVRTRAGRWLTLYAERLSGAGEQLSIIIEAGRPVEIAAPVADCYRLTVRERDVVKLLARGYSRAEIARSLILSPHTVDDHIKRVFAKLRVRSRAELTATLFFDQHMPRIHEDVPIGGTGWYLR</sequence>
<dbReference type="AlphaFoldDB" id="A0A318JQQ9"/>
<dbReference type="Pfam" id="PF00196">
    <property type="entry name" value="GerE"/>
    <property type="match status" value="1"/>
</dbReference>
<dbReference type="InterPro" id="IPR036388">
    <property type="entry name" value="WH-like_DNA-bd_sf"/>
</dbReference>
<dbReference type="SUPFAM" id="SSF46894">
    <property type="entry name" value="C-terminal effector domain of the bipartite response regulators"/>
    <property type="match status" value="1"/>
</dbReference>
<evidence type="ECO:0000256" key="3">
    <source>
        <dbReference type="ARBA" id="ARBA00023163"/>
    </source>
</evidence>
<keyword evidence="6" id="KW-1185">Reference proteome</keyword>
<accession>A0A318JQQ9</accession>
<reference evidence="5 6" key="1">
    <citation type="submission" date="2018-05" db="EMBL/GenBank/DDBJ databases">
        <title>Genomic Encyclopedia of Type Strains, Phase IV (KMG-IV): sequencing the most valuable type-strain genomes for metagenomic binning, comparative biology and taxonomic classification.</title>
        <authorList>
            <person name="Goeker M."/>
        </authorList>
    </citation>
    <scope>NUCLEOTIDE SEQUENCE [LARGE SCALE GENOMIC DNA]</scope>
    <source>
        <strain evidence="5 6">DSM 44704</strain>
    </source>
</reference>
<dbReference type="PANTHER" id="PTHR44688:SF16">
    <property type="entry name" value="DNA-BINDING TRANSCRIPTIONAL ACTIVATOR DEVR_DOSR"/>
    <property type="match status" value="1"/>
</dbReference>
<keyword evidence="2" id="KW-0238">DNA-binding</keyword>
<evidence type="ECO:0000259" key="4">
    <source>
        <dbReference type="PROSITE" id="PS50043"/>
    </source>
</evidence>